<accession>A0A1H3D8V6</accession>
<reference evidence="2 3" key="1">
    <citation type="submission" date="2016-10" db="EMBL/GenBank/DDBJ databases">
        <authorList>
            <person name="de Groot N.N."/>
        </authorList>
    </citation>
    <scope>NUCLEOTIDE SEQUENCE [LARGE SCALE GENOMIC DNA]</scope>
    <source>
        <strain evidence="2 3">ICMP 14252</strain>
    </source>
</reference>
<protein>
    <recommendedName>
        <fullName evidence="4">DUF2599 domain-containing protein</fullName>
    </recommendedName>
</protein>
<feature type="signal peptide" evidence="1">
    <location>
        <begin position="1"/>
        <end position="23"/>
    </location>
</feature>
<dbReference type="InterPro" id="IPR019719">
    <property type="entry name" value="DUF2599"/>
</dbReference>
<evidence type="ECO:0008006" key="4">
    <source>
        <dbReference type="Google" id="ProtNLM"/>
    </source>
</evidence>
<evidence type="ECO:0000313" key="3">
    <source>
        <dbReference type="Proteomes" id="UP000182902"/>
    </source>
</evidence>
<dbReference type="Proteomes" id="UP000182902">
    <property type="component" value="Unassembled WGS sequence"/>
</dbReference>
<dbReference type="EMBL" id="FNOX01000001">
    <property type="protein sequence ID" value="SDX62893.1"/>
    <property type="molecule type" value="Genomic_DNA"/>
</dbReference>
<keyword evidence="1" id="KW-0732">Signal</keyword>
<evidence type="ECO:0000313" key="2">
    <source>
        <dbReference type="EMBL" id="SDX62893.1"/>
    </source>
</evidence>
<organism evidence="2 3">
    <name type="scientific">Pseudomonas salomonii</name>
    <dbReference type="NCBI Taxonomy" id="191391"/>
    <lineage>
        <taxon>Bacteria</taxon>
        <taxon>Pseudomonadati</taxon>
        <taxon>Pseudomonadota</taxon>
        <taxon>Gammaproteobacteria</taxon>
        <taxon>Pseudomonadales</taxon>
        <taxon>Pseudomonadaceae</taxon>
        <taxon>Pseudomonas</taxon>
    </lineage>
</organism>
<sequence length="414" mass="46560">MRRTIICYIGLVFFGFLGSPANAQYLTHDQVGAAAVFDMSAAYNKEVADCGTPKRPSFLCSGVFLRGTVYSDAYRFWNYGPASVQATAFSWIRKDAKLRQLANDHRHGYIMRAMFDIPADYLRLDVLCAFPLDAASAFRTDNGCGDSDKTVQIERSCQVANITTAEAWLKDYLDNKKSYHRQCGFDVSPSVAAGAVAFMQFVNTHQLEEVRNQHFGTVGYSNNEVRIKSWPQSDGSRVPIWAIFWISQDPVTGAPSEAGKAEAQKDQMALYEDSGHFRPIIRLTLPKTPADDATFFYSPADQAPLDKVMCRRFVDKARWVNRPDSDVKANRWTLEITPTDCGRLSQANQTDKFYAELVANYSNDPQWIAENKGGMRRQLVCVLTNYRTKDVYNLEPFRPDVSQEQAVAAGCNPF</sequence>
<dbReference type="Pfam" id="PF10783">
    <property type="entry name" value="DUF2599"/>
    <property type="match status" value="1"/>
</dbReference>
<name>A0A1H3D8V6_9PSED</name>
<feature type="chain" id="PRO_5010347030" description="DUF2599 domain-containing protein" evidence="1">
    <location>
        <begin position="24"/>
        <end position="414"/>
    </location>
</feature>
<dbReference type="AlphaFoldDB" id="A0A1H3D8V6"/>
<evidence type="ECO:0000256" key="1">
    <source>
        <dbReference type="SAM" id="SignalP"/>
    </source>
</evidence>
<proteinExistence type="predicted"/>
<gene>
    <name evidence="2" type="ORF">SAMN05216247_101499</name>
</gene>